<organism evidence="2 3">
    <name type="scientific">Stylonychia lemnae</name>
    <name type="common">Ciliate</name>
    <dbReference type="NCBI Taxonomy" id="5949"/>
    <lineage>
        <taxon>Eukaryota</taxon>
        <taxon>Sar</taxon>
        <taxon>Alveolata</taxon>
        <taxon>Ciliophora</taxon>
        <taxon>Intramacronucleata</taxon>
        <taxon>Spirotrichea</taxon>
        <taxon>Stichotrichia</taxon>
        <taxon>Sporadotrichida</taxon>
        <taxon>Oxytrichidae</taxon>
        <taxon>Stylonychinae</taxon>
        <taxon>Stylonychia</taxon>
    </lineage>
</organism>
<evidence type="ECO:0000256" key="1">
    <source>
        <dbReference type="SAM" id="MobiDB-lite"/>
    </source>
</evidence>
<dbReference type="Proteomes" id="UP000039865">
    <property type="component" value="Unassembled WGS sequence"/>
</dbReference>
<proteinExistence type="predicted"/>
<sequence>MTLIMKTICGTYQNVIQHTPSQIPENTKDYGIFKQSVLDKYEQKDSSARKFYSQRGHPQINLAQCLINRENSDSKFVNKPAVMSNTFTRQKYEIAKNNHKQNKIKIRDMLKELNNLRTQFVDESKKYQIKITQPRANTPSLLKDYLKPQQDYKMKLNGSQRSISPIETIFGNRVVLSKQSMIIKKPIRQQNQMILAVSKNTLDENQQSQEVSFDKPQNFTSRQSSKNKFQTTIQSQGKKLRHRSKRFGYNIKGFQDTLEVPPYDPLSNQDFDYLNINIERLNENSIIQDSRYHQTLEFEEYGILHNNYSELQRRIDETQELEQGYVIQSKEDLQPLFQYDQHQFD</sequence>
<evidence type="ECO:0000313" key="3">
    <source>
        <dbReference type="Proteomes" id="UP000039865"/>
    </source>
</evidence>
<keyword evidence="3" id="KW-1185">Reference proteome</keyword>
<name>A0A077ZVQ6_STYLE</name>
<gene>
    <name evidence="2" type="primary">Contig8163.g8706</name>
    <name evidence="2" type="ORF">STYLEM_2687</name>
</gene>
<dbReference type="EMBL" id="CCKQ01002591">
    <property type="protein sequence ID" value="CDW73701.1"/>
    <property type="molecule type" value="Genomic_DNA"/>
</dbReference>
<dbReference type="InParanoid" id="A0A077ZVQ6"/>
<evidence type="ECO:0000313" key="2">
    <source>
        <dbReference type="EMBL" id="CDW73701.1"/>
    </source>
</evidence>
<protein>
    <submittedName>
        <fullName evidence="2">Uncharacterized protein</fullName>
    </submittedName>
</protein>
<accession>A0A077ZVQ6</accession>
<reference evidence="2 3" key="1">
    <citation type="submission" date="2014-06" db="EMBL/GenBank/DDBJ databases">
        <authorList>
            <person name="Swart Estienne"/>
        </authorList>
    </citation>
    <scope>NUCLEOTIDE SEQUENCE [LARGE SCALE GENOMIC DNA]</scope>
    <source>
        <strain evidence="2 3">130c</strain>
    </source>
</reference>
<dbReference type="AlphaFoldDB" id="A0A077ZVQ6"/>
<feature type="region of interest" description="Disordered" evidence="1">
    <location>
        <begin position="206"/>
        <end position="232"/>
    </location>
</feature>